<protein>
    <submittedName>
        <fullName evidence="2">Uncharacterized protein</fullName>
    </submittedName>
</protein>
<dbReference type="RefSeq" id="WP_161433676.1">
    <property type="nucleotide sequence ID" value="NZ_WXYO01000001.1"/>
</dbReference>
<dbReference type="AlphaFoldDB" id="A0A6L9E8A3"/>
<organism evidence="2 3">
    <name type="scientific">Poritiphilus flavus</name>
    <dbReference type="NCBI Taxonomy" id="2697053"/>
    <lineage>
        <taxon>Bacteria</taxon>
        <taxon>Pseudomonadati</taxon>
        <taxon>Bacteroidota</taxon>
        <taxon>Flavobacteriia</taxon>
        <taxon>Flavobacteriales</taxon>
        <taxon>Flavobacteriaceae</taxon>
        <taxon>Poritiphilus</taxon>
    </lineage>
</organism>
<sequence length="170" mass="18294">MRKYILLLLGLISFLGACTSDNGEGDENILENETGFSFEISGAIEKTISGEQMFFLATSDEDIFGELLNTTSFSAVDPGDGQVTFGITTYDILGKGSYPIELRVAPEAYNGFVNFVEDPGVTPVYTPLSGAIIIRSLSENNISGTLDVICREPLSSKQITIKGSFSADRP</sequence>
<accession>A0A6L9E8A3</accession>
<keyword evidence="1" id="KW-0732">Signal</keyword>
<dbReference type="Proteomes" id="UP000475249">
    <property type="component" value="Unassembled WGS sequence"/>
</dbReference>
<proteinExistence type="predicted"/>
<comment type="caution">
    <text evidence="2">The sequence shown here is derived from an EMBL/GenBank/DDBJ whole genome shotgun (WGS) entry which is preliminary data.</text>
</comment>
<reference evidence="2 3" key="1">
    <citation type="submission" date="2020-01" db="EMBL/GenBank/DDBJ databases">
        <title>Bacteria diversity of Porities sp.</title>
        <authorList>
            <person name="Wang G."/>
        </authorList>
    </citation>
    <scope>NUCLEOTIDE SEQUENCE [LARGE SCALE GENOMIC DNA]</scope>
    <source>
        <strain evidence="2 3">R33</strain>
    </source>
</reference>
<keyword evidence="3" id="KW-1185">Reference proteome</keyword>
<evidence type="ECO:0000313" key="2">
    <source>
        <dbReference type="EMBL" id="NAS10874.1"/>
    </source>
</evidence>
<evidence type="ECO:0000313" key="3">
    <source>
        <dbReference type="Proteomes" id="UP000475249"/>
    </source>
</evidence>
<dbReference type="PROSITE" id="PS51257">
    <property type="entry name" value="PROKAR_LIPOPROTEIN"/>
    <property type="match status" value="1"/>
</dbReference>
<gene>
    <name evidence="2" type="ORF">GTQ38_02600</name>
</gene>
<evidence type="ECO:0000256" key="1">
    <source>
        <dbReference type="SAM" id="SignalP"/>
    </source>
</evidence>
<name>A0A6L9E8A3_9FLAO</name>
<feature type="signal peptide" evidence="1">
    <location>
        <begin position="1"/>
        <end position="19"/>
    </location>
</feature>
<feature type="chain" id="PRO_5026898380" evidence="1">
    <location>
        <begin position="20"/>
        <end position="170"/>
    </location>
</feature>
<dbReference type="EMBL" id="WXYO01000001">
    <property type="protein sequence ID" value="NAS10874.1"/>
    <property type="molecule type" value="Genomic_DNA"/>
</dbReference>